<dbReference type="GO" id="GO:0005829">
    <property type="term" value="C:cytosol"/>
    <property type="evidence" value="ECO:0007669"/>
    <property type="project" value="TreeGrafter"/>
</dbReference>
<dbReference type="VEuPathDB" id="FungiDB:GVI51_J10593"/>
<organism evidence="7 8">
    <name type="scientific">Candida glabrata</name>
    <name type="common">Yeast</name>
    <name type="synonym">Torulopsis glabrata</name>
    <dbReference type="NCBI Taxonomy" id="5478"/>
    <lineage>
        <taxon>Eukaryota</taxon>
        <taxon>Fungi</taxon>
        <taxon>Dikarya</taxon>
        <taxon>Ascomycota</taxon>
        <taxon>Saccharomycotina</taxon>
        <taxon>Saccharomycetes</taxon>
        <taxon>Saccharomycetales</taxon>
        <taxon>Saccharomycetaceae</taxon>
        <taxon>Nakaseomyces</taxon>
    </lineage>
</organism>
<proteinExistence type="inferred from homology"/>
<dbReference type="VEuPathDB" id="FungiDB:B1J91_J10780g"/>
<dbReference type="InterPro" id="IPR037239">
    <property type="entry name" value="OSBP_sf"/>
</dbReference>
<dbReference type="GO" id="GO:0032541">
    <property type="term" value="C:cortical endoplasmic reticulum"/>
    <property type="evidence" value="ECO:0007669"/>
    <property type="project" value="EnsemblFungi"/>
</dbReference>
<dbReference type="EMBL" id="LLZZ01000064">
    <property type="protein sequence ID" value="KTB10155.1"/>
    <property type="molecule type" value="Genomic_DNA"/>
</dbReference>
<dbReference type="InterPro" id="IPR000648">
    <property type="entry name" value="Oxysterol-bd"/>
</dbReference>
<dbReference type="PANTHER" id="PTHR10972:SF203">
    <property type="entry name" value="OXYSTEROL-BINDING PROTEIN HOMOLOG 3"/>
    <property type="match status" value="1"/>
</dbReference>
<feature type="compositionally biased region" description="Low complexity" evidence="5">
    <location>
        <begin position="78"/>
        <end position="103"/>
    </location>
</feature>
<dbReference type="Gene3D" id="2.30.29.30">
    <property type="entry name" value="Pleckstrin-homology domain (PH domain)/Phosphotyrosine-binding domain (PTB)"/>
    <property type="match status" value="1"/>
</dbReference>
<dbReference type="FunFam" id="2.40.160.120:FF:000001">
    <property type="entry name" value="Oxysterol-binding protein"/>
    <property type="match status" value="1"/>
</dbReference>
<dbReference type="GO" id="GO:0032934">
    <property type="term" value="F:sterol binding"/>
    <property type="evidence" value="ECO:0007669"/>
    <property type="project" value="TreeGrafter"/>
</dbReference>
<feature type="compositionally biased region" description="Low complexity" evidence="5">
    <location>
        <begin position="201"/>
        <end position="219"/>
    </location>
</feature>
<dbReference type="GO" id="GO:0006887">
    <property type="term" value="P:exocytosis"/>
    <property type="evidence" value="ECO:0007669"/>
    <property type="project" value="EnsemblFungi"/>
</dbReference>
<dbReference type="GO" id="GO:0006897">
    <property type="term" value="P:endocytosis"/>
    <property type="evidence" value="ECO:0007669"/>
    <property type="project" value="EnsemblFungi"/>
</dbReference>
<reference evidence="7 8" key="1">
    <citation type="submission" date="2015-10" db="EMBL/GenBank/DDBJ databases">
        <title>Draft genomes sequences of Candida glabrata isolates 1A, 1B, 2A, 2B, 3A and 3B.</title>
        <authorList>
            <person name="Haavelsrud O.E."/>
            <person name="Gaustad P."/>
        </authorList>
    </citation>
    <scope>NUCLEOTIDE SEQUENCE [LARGE SCALE GENOMIC DNA]</scope>
    <source>
        <strain evidence="7">910700640</strain>
    </source>
</reference>
<dbReference type="GO" id="GO:0007124">
    <property type="term" value="P:pseudohyphal growth"/>
    <property type="evidence" value="ECO:0007669"/>
    <property type="project" value="EnsemblFungi"/>
</dbReference>
<dbReference type="CDD" id="cd13289">
    <property type="entry name" value="PH_Osh3p_yeast"/>
    <property type="match status" value="1"/>
</dbReference>
<evidence type="ECO:0000256" key="3">
    <source>
        <dbReference type="ARBA" id="ARBA00023055"/>
    </source>
</evidence>
<dbReference type="GO" id="GO:0030011">
    <property type="term" value="P:maintenance of cell polarity"/>
    <property type="evidence" value="ECO:0007669"/>
    <property type="project" value="EnsemblFungi"/>
</dbReference>
<dbReference type="VEuPathDB" id="FungiDB:CAGL0J10780g"/>
<dbReference type="GO" id="GO:0005886">
    <property type="term" value="C:plasma membrane"/>
    <property type="evidence" value="ECO:0007669"/>
    <property type="project" value="EnsemblFungi"/>
</dbReference>
<dbReference type="AlphaFoldDB" id="A0A0W0DBD1"/>
<dbReference type="PROSITE" id="PS50003">
    <property type="entry name" value="PH_DOMAIN"/>
    <property type="match status" value="1"/>
</dbReference>
<keyword evidence="4" id="KW-0446">Lipid-binding</keyword>
<keyword evidence="3" id="KW-0445">Lipid transport</keyword>
<comment type="caution">
    <text evidence="7">The sequence shown here is derived from an EMBL/GenBank/DDBJ whole genome shotgun (WGS) entry which is preliminary data.</text>
</comment>
<dbReference type="GO" id="GO:0061709">
    <property type="term" value="P:reticulophagy"/>
    <property type="evidence" value="ECO:0007669"/>
    <property type="project" value="EnsemblFungi"/>
</dbReference>
<dbReference type="OMA" id="SYFVRWV"/>
<dbReference type="InterPro" id="IPR011993">
    <property type="entry name" value="PH-like_dom_sf"/>
</dbReference>
<feature type="region of interest" description="Disordered" evidence="5">
    <location>
        <begin position="78"/>
        <end position="109"/>
    </location>
</feature>
<dbReference type="GO" id="GO:0097038">
    <property type="term" value="C:perinuclear endoplasmic reticulum"/>
    <property type="evidence" value="ECO:0007669"/>
    <property type="project" value="TreeGrafter"/>
</dbReference>
<keyword evidence="2" id="KW-0813">Transport</keyword>
<protein>
    <submittedName>
        <fullName evidence="7">Oxysterol-binding protein-like protein 3</fullName>
    </submittedName>
</protein>
<evidence type="ECO:0000256" key="2">
    <source>
        <dbReference type="ARBA" id="ARBA00022448"/>
    </source>
</evidence>
<evidence type="ECO:0000313" key="8">
    <source>
        <dbReference type="Proteomes" id="UP000054886"/>
    </source>
</evidence>
<gene>
    <name evidence="7" type="ORF">AO440_003227</name>
</gene>
<feature type="region of interest" description="Disordered" evidence="5">
    <location>
        <begin position="198"/>
        <end position="225"/>
    </location>
</feature>
<dbReference type="SMART" id="SM00233">
    <property type="entry name" value="PH"/>
    <property type="match status" value="1"/>
</dbReference>
<evidence type="ECO:0000256" key="4">
    <source>
        <dbReference type="ARBA" id="ARBA00023121"/>
    </source>
</evidence>
<dbReference type="Pfam" id="PF01237">
    <property type="entry name" value="Oxysterol_BP"/>
    <property type="match status" value="1"/>
</dbReference>
<dbReference type="GO" id="GO:0035621">
    <property type="term" value="P:ER to Golgi ceramide transport"/>
    <property type="evidence" value="ECO:0007669"/>
    <property type="project" value="EnsemblFungi"/>
</dbReference>
<dbReference type="VEuPathDB" id="FungiDB:GWK60_J10571"/>
<dbReference type="GO" id="GO:0000742">
    <property type="term" value="P:karyogamy involved in conjugation with cellular fusion"/>
    <property type="evidence" value="ECO:0007669"/>
    <property type="project" value="EnsemblFungi"/>
</dbReference>
<dbReference type="PANTHER" id="PTHR10972">
    <property type="entry name" value="OXYSTEROL-BINDING PROTEIN-RELATED"/>
    <property type="match status" value="1"/>
</dbReference>
<evidence type="ECO:0000313" key="7">
    <source>
        <dbReference type="EMBL" id="KTB10155.1"/>
    </source>
</evidence>
<dbReference type="PhylomeDB" id="A0A0W0DBD1"/>
<dbReference type="SUPFAM" id="SSF144000">
    <property type="entry name" value="Oxysterol-binding protein-like"/>
    <property type="match status" value="1"/>
</dbReference>
<accession>A0A0W0DBD1</accession>
<dbReference type="GO" id="GO:0120015">
    <property type="term" value="F:sterol transfer activity"/>
    <property type="evidence" value="ECO:0007669"/>
    <property type="project" value="EnsemblFungi"/>
</dbReference>
<name>A0A0W0DBD1_CANGB</name>
<dbReference type="SUPFAM" id="SSF50729">
    <property type="entry name" value="PH domain-like"/>
    <property type="match status" value="1"/>
</dbReference>
<evidence type="ECO:0000256" key="5">
    <source>
        <dbReference type="SAM" id="MobiDB-lite"/>
    </source>
</evidence>
<dbReference type="GO" id="GO:0034727">
    <property type="term" value="P:piecemeal microautophagy of the nucleus"/>
    <property type="evidence" value="ECO:0007669"/>
    <property type="project" value="EnsemblFungi"/>
</dbReference>
<evidence type="ECO:0000256" key="1">
    <source>
        <dbReference type="ARBA" id="ARBA00008842"/>
    </source>
</evidence>
<comment type="similarity">
    <text evidence="1">Belongs to the OSBP family.</text>
</comment>
<sequence length="1007" mass="113988">METIDIQNRCFVVRWVKCSKDDVINYQVKPLKKSIQFGIYKKLKTDIDAQPSAVHIAPDTKAMLDYTSRTLLKRNSSIYGSSTSSSSTNVSNRRRNSSPSIVSQSAEFKKKERSSSNLSIADIQQQTQELPLKEKLAASGFKLVEWLGTISGNNVKQGTIEVKDNDYYYAFILDNTASKNAKKKILFNASVIKDTARPVMSPTSKKSSSSLFGRSRGNSAKTSSTKLVNGAQGLHDLNLPKNAGILSVGQGRYLQGYLMKKRRKRLQGFKKRFFTLDYRYGTLSYYLNDHNQTCRGEMVIHLSTVSANKKDRIIIIDSGMELWFLKAADAAAWQTWVDALQFCFEKNQPIASDIDADAEDTTLGSDAANIEGFSDRTINDSRVPSRPEFRNTSAFSSSRNEYTPLSDDVYNEFAGNLGIIQEWVEKCKLDSLNYVPARKEFILEGSKSVGGDHEKKGKMYLAGIQTPKEISSVDSLPEISEETPTSHQLYKRLSDLESIVDRFIKQSRVLLKDHRYISKQVKDSRQSIISTFSDNDEYFDAKDGIPQGVILLDDAEEEVGETGIMKDDSAVMIDDVEDDEYDSDMESRNQNLNGFTSTDSLVPNDRVLTTESTPTMLASKSDETPSYKQQLYPFPIGGQITRRKDILPSLTTPPSLLSFLRKNVGKDLSSITMPVTSNEPLSILQVISEAFEYSDLLSRKDMQPLTSVTLFAISALSIQRDKTRALRKPFNPLLGETFEYVHDKLGFRLIAEKVSHKPQIFAFNAEHQDWVCEYTMTPVQKFWGKSLELNNEGTIKLTMKSSGVVYKWVQPTTMVKNLIAGERYTEPVNEFEILGSDGSKAKITFQKTGIFGGRSESLTATITPPKSSKWKRQALQGKWSEFLEDSTTHKKLWTVGDLVKDSSKKYGFTVFTAQLNEITDIERNNLPPTDSRLRPDIKAYESGDIEKAEELKLKLEQLQRDRRLKGHDVKPRYFEKISNVEWKRIEGSACYWSKRERNDWSDVEKLW</sequence>
<feature type="domain" description="PH" evidence="6">
    <location>
        <begin position="251"/>
        <end position="345"/>
    </location>
</feature>
<dbReference type="InterPro" id="IPR001849">
    <property type="entry name" value="PH_domain"/>
</dbReference>
<evidence type="ECO:0000259" key="6">
    <source>
        <dbReference type="PROSITE" id="PS50003"/>
    </source>
</evidence>
<dbReference type="InterPro" id="IPR041680">
    <property type="entry name" value="PH_8"/>
</dbReference>
<dbReference type="Gene3D" id="2.40.160.120">
    <property type="match status" value="1"/>
</dbReference>
<dbReference type="Pfam" id="PF15409">
    <property type="entry name" value="PH_8"/>
    <property type="match status" value="1"/>
</dbReference>
<dbReference type="GO" id="GO:0001403">
    <property type="term" value="P:invasive growth in response to glucose limitation"/>
    <property type="evidence" value="ECO:0007669"/>
    <property type="project" value="EnsemblFungi"/>
</dbReference>
<dbReference type="Proteomes" id="UP000054886">
    <property type="component" value="Unassembled WGS sequence"/>
</dbReference>